<dbReference type="AlphaFoldDB" id="A0A1E8Q3Z3"/>
<accession>A0A1E8Q3Z3</accession>
<keyword evidence="3" id="KW-1185">Reference proteome</keyword>
<dbReference type="OrthoDB" id="5168602at2"/>
<gene>
    <name evidence="2" type="ORF">BEL07_14035</name>
</gene>
<comment type="caution">
    <text evidence="2">The sequence shown here is derived from an EMBL/GenBank/DDBJ whole genome shotgun (WGS) entry which is preliminary data.</text>
</comment>
<dbReference type="RefSeq" id="WP_070353741.1">
    <property type="nucleotide sequence ID" value="NZ_CP043474.1"/>
</dbReference>
<proteinExistence type="predicted"/>
<name>A0A1E8Q3Z3_9MYCO</name>
<dbReference type="InterPro" id="IPR013228">
    <property type="entry name" value="PE-PPE_C"/>
</dbReference>
<reference evidence="2 3" key="1">
    <citation type="submission" date="2016-09" db="EMBL/GenBank/DDBJ databases">
        <title>genome sequence of Mycobacterium sp. 739 SCH.</title>
        <authorList>
            <person name="Greninger A.L."/>
            <person name="Qin X."/>
            <person name="Jerome K."/>
            <person name="Vora S."/>
            <person name="Quinn K."/>
        </authorList>
    </citation>
    <scope>NUCLEOTIDE SEQUENCE [LARGE SCALE GENOMIC DNA]</scope>
    <source>
        <strain evidence="2 3">SCH</strain>
    </source>
</reference>
<dbReference type="Proteomes" id="UP000178953">
    <property type="component" value="Unassembled WGS sequence"/>
</dbReference>
<evidence type="ECO:0000313" key="2">
    <source>
        <dbReference type="EMBL" id="OFJ53166.1"/>
    </source>
</evidence>
<protein>
    <submittedName>
        <fullName evidence="2">PE-PPE domain-containing protein</fullName>
    </submittedName>
</protein>
<sequence length="366" mass="38642">MRRLLAGVVTVGVVGAAGGLGTGVAIAEPRWVDPIFPPAPAPVGPAAPAQEVYALGGARAPGIPWYDYTNRAGAEYFPNAKRNLVDYPAGAPFSWVPSMFLPADTKRDDMSIGEAATVATTNLSRALSADTGKPGTRPAAVVGLSQGTLGLDGEMVRLANDPKAPPRDQLTFTEIGNPIGHHGFGQSFLTGVFKPGDYIPFIDYTVPPRVDSQYDQNKVVATYDGLADFPDRPGNIISGLNAFAASAIVHTPAAFTGPGDVPPQNIKTVVNSKGATETTYLIPVNHLPMTLPLRYLGMSPGFVDQIDATLQPIVDAGYSRYDDPMNRPVSVDPVHGMDPIGILDPATRNTIEDTFATVRSFLPPLP</sequence>
<dbReference type="Pfam" id="PF08237">
    <property type="entry name" value="PE-PPE"/>
    <property type="match status" value="1"/>
</dbReference>
<evidence type="ECO:0000259" key="1">
    <source>
        <dbReference type="Pfam" id="PF08237"/>
    </source>
</evidence>
<dbReference type="EMBL" id="MCHX01000029">
    <property type="protein sequence ID" value="OFJ53166.1"/>
    <property type="molecule type" value="Genomic_DNA"/>
</dbReference>
<feature type="domain" description="PE-PPE" evidence="1">
    <location>
        <begin position="78"/>
        <end position="319"/>
    </location>
</feature>
<evidence type="ECO:0000313" key="3">
    <source>
        <dbReference type="Proteomes" id="UP000178953"/>
    </source>
</evidence>
<organism evidence="2 3">
    <name type="scientific">Mycolicibacterium grossiae</name>
    <dbReference type="NCBI Taxonomy" id="1552759"/>
    <lineage>
        <taxon>Bacteria</taxon>
        <taxon>Bacillati</taxon>
        <taxon>Actinomycetota</taxon>
        <taxon>Actinomycetes</taxon>
        <taxon>Mycobacteriales</taxon>
        <taxon>Mycobacteriaceae</taxon>
        <taxon>Mycolicibacterium</taxon>
    </lineage>
</organism>